<dbReference type="EMBL" id="PKUS01000012">
    <property type="protein sequence ID" value="PLW68636.1"/>
    <property type="molecule type" value="Genomic_DNA"/>
</dbReference>
<sequence length="347" mass="35646">MSEFTAKLVASDGASIELSGEQTVGRSPDCDMVIDDGRVSREHARLRVQSSRLTVEDLGSANGTRVNETPAVGEVELADGDILCFEKHCYVVAISGGAAAMDATVVDMGATVVDAGATVVSAAPPADEAVNKEPPAAAVKADPPPAPQPSPSADAPVPGSWVDGPEEGHTRVLGLDELQRESPAGQAMGRASELAHLLLLSATGGEPELLELELSGGDSPDVWEIGREERCQILLDDSSVSKRHAQLSHSGGRWQLVNLVSANGIYVNGEKRLSAYLGDGDEISLGNTRLVFHGKAGGSPAASKKPAAPAAASAGKATSTKSGSAALKWTAGAVLLVAALLVLWQLL</sequence>
<dbReference type="PROSITE" id="PS50006">
    <property type="entry name" value="FHA_DOMAIN"/>
    <property type="match status" value="2"/>
</dbReference>
<evidence type="ECO:0000256" key="1">
    <source>
        <dbReference type="SAM" id="MobiDB-lite"/>
    </source>
</evidence>
<dbReference type="Gene3D" id="2.60.200.20">
    <property type="match status" value="2"/>
</dbReference>
<dbReference type="InterPro" id="IPR008984">
    <property type="entry name" value="SMAD_FHA_dom_sf"/>
</dbReference>
<dbReference type="RefSeq" id="WP_101518126.1">
    <property type="nucleotide sequence ID" value="NZ_PKUS01000012.1"/>
</dbReference>
<reference evidence="3 4" key="1">
    <citation type="submission" date="2018-01" db="EMBL/GenBank/DDBJ databases">
        <title>The draft genome sequence of Halioglobus lutimaris HF004.</title>
        <authorList>
            <person name="Du Z.-J."/>
            <person name="Shi M.-J."/>
        </authorList>
    </citation>
    <scope>NUCLEOTIDE SEQUENCE [LARGE SCALE GENOMIC DNA]</scope>
    <source>
        <strain evidence="3 4">HF004</strain>
    </source>
</reference>
<feature type="region of interest" description="Disordered" evidence="1">
    <location>
        <begin position="124"/>
        <end position="168"/>
    </location>
</feature>
<evidence type="ECO:0000313" key="4">
    <source>
        <dbReference type="Proteomes" id="UP000235005"/>
    </source>
</evidence>
<dbReference type="PANTHER" id="PTHR23308">
    <property type="entry name" value="NUCLEAR INHIBITOR OF PROTEIN PHOSPHATASE-1"/>
    <property type="match status" value="1"/>
</dbReference>
<evidence type="ECO:0000313" key="3">
    <source>
        <dbReference type="EMBL" id="PLW68636.1"/>
    </source>
</evidence>
<organism evidence="3 4">
    <name type="scientific">Pseudohalioglobus lutimaris</name>
    <dbReference type="NCBI Taxonomy" id="1737061"/>
    <lineage>
        <taxon>Bacteria</taxon>
        <taxon>Pseudomonadati</taxon>
        <taxon>Pseudomonadota</taxon>
        <taxon>Gammaproteobacteria</taxon>
        <taxon>Cellvibrionales</taxon>
        <taxon>Halieaceae</taxon>
        <taxon>Pseudohalioglobus</taxon>
    </lineage>
</organism>
<dbReference type="OrthoDB" id="9815482at2"/>
<keyword evidence="4" id="KW-1185">Reference proteome</keyword>
<dbReference type="AlphaFoldDB" id="A0A2N5X2C1"/>
<protein>
    <recommendedName>
        <fullName evidence="2">FHA domain-containing protein</fullName>
    </recommendedName>
</protein>
<dbReference type="InterPro" id="IPR050923">
    <property type="entry name" value="Cell_Proc_Reg/RNA_Proc"/>
</dbReference>
<name>A0A2N5X2C1_9GAMM</name>
<comment type="caution">
    <text evidence="3">The sequence shown here is derived from an EMBL/GenBank/DDBJ whole genome shotgun (WGS) entry which is preliminary data.</text>
</comment>
<accession>A0A2N5X2C1</accession>
<dbReference type="SUPFAM" id="SSF49879">
    <property type="entry name" value="SMAD/FHA domain"/>
    <property type="match status" value="2"/>
</dbReference>
<dbReference type="InterPro" id="IPR000253">
    <property type="entry name" value="FHA_dom"/>
</dbReference>
<gene>
    <name evidence="3" type="ORF">C0039_11520</name>
</gene>
<dbReference type="Pfam" id="PF00498">
    <property type="entry name" value="FHA"/>
    <property type="match status" value="2"/>
</dbReference>
<feature type="domain" description="FHA" evidence="2">
    <location>
        <begin position="22"/>
        <end position="71"/>
    </location>
</feature>
<dbReference type="Proteomes" id="UP000235005">
    <property type="component" value="Unassembled WGS sequence"/>
</dbReference>
<feature type="domain" description="FHA" evidence="2">
    <location>
        <begin position="223"/>
        <end position="272"/>
    </location>
</feature>
<evidence type="ECO:0000259" key="2">
    <source>
        <dbReference type="PROSITE" id="PS50006"/>
    </source>
</evidence>
<proteinExistence type="predicted"/>
<dbReference type="SMART" id="SM00240">
    <property type="entry name" value="FHA"/>
    <property type="match status" value="2"/>
</dbReference>
<dbReference type="CDD" id="cd00060">
    <property type="entry name" value="FHA"/>
    <property type="match status" value="2"/>
</dbReference>